<feature type="region of interest" description="Disordered" evidence="1">
    <location>
        <begin position="452"/>
        <end position="478"/>
    </location>
</feature>
<evidence type="ECO:0000313" key="2">
    <source>
        <dbReference type="EMBL" id="TBU64832.1"/>
    </source>
</evidence>
<dbReference type="CDD" id="cd00303">
    <property type="entry name" value="retropepsin_like"/>
    <property type="match status" value="1"/>
</dbReference>
<name>A0A4Q9QAZ1_9APHY</name>
<sequence length="564" mass="62608">MIPKSAPGIGNGNITPSVINAWEHGCLQFFRDRNIAEEDKVFKACMYISHDIIRDWYRTDSCRFDGMDFDEFLAELRANHLPMNWDVDIKTQIMNARQRENQTFLDFVLGLEVLNTQLRASSSRFSTEGLRLIIETRVCDSLRPLIQSDDIQAIPLDQYVRWKSACARADDQRRRQVDVIMQILAANPAPGGRRGNPPVTSGSSTKASLPQLTAAERQILTSNKGCFKCRRLNVVSSTHMSGNCPNGAPDGATYIPLTTKYPHLTTQSQASKENVRPKRIIASVNEESPEVEPTTIAAIAAVGSSPLAHTTGILGTGSDSDESCVPPLFAPQTFLRARLVPDPDAPVFDMLIDGGAGPVLVRRDVAVSMGVPLRRLPTAHRLGDAWGKVSEGMRSEEWVKLRVLLPDFSWSSRVCRAIVVDNLCAPVILGKTWLESNSIVEDHAAHTLLNKSTGRNLLSPPPLPTPPQRTPPPQRLAADTAVPDTTSLTISAVRTHVERLALLETLDRENTAMKTTFSDRFPSDIPHIDQLPSDVHHRFILKDANLVIARRQYDCPKKYREVWK</sequence>
<feature type="compositionally biased region" description="Pro residues" evidence="1">
    <location>
        <begin position="459"/>
        <end position="474"/>
    </location>
</feature>
<protein>
    <submittedName>
        <fullName evidence="2">Uncharacterized protein</fullName>
    </submittedName>
</protein>
<dbReference type="AlphaFoldDB" id="A0A4Q9QAZ1"/>
<keyword evidence="3" id="KW-1185">Reference proteome</keyword>
<proteinExistence type="predicted"/>
<accession>A0A4Q9QAZ1</accession>
<gene>
    <name evidence="2" type="ORF">BD310DRAFT_806028</name>
</gene>
<reference evidence="2 3" key="1">
    <citation type="submission" date="2019-01" db="EMBL/GenBank/DDBJ databases">
        <title>Draft genome sequences of three monokaryotic isolates of the white-rot basidiomycete fungus Dichomitus squalens.</title>
        <authorList>
            <consortium name="DOE Joint Genome Institute"/>
            <person name="Lopez S.C."/>
            <person name="Andreopoulos B."/>
            <person name="Pangilinan J."/>
            <person name="Lipzen A."/>
            <person name="Riley R."/>
            <person name="Ahrendt S."/>
            <person name="Ng V."/>
            <person name="Barry K."/>
            <person name="Daum C."/>
            <person name="Grigoriev I.V."/>
            <person name="Hilden K.S."/>
            <person name="Makela M.R."/>
            <person name="de Vries R.P."/>
        </authorList>
    </citation>
    <scope>NUCLEOTIDE SEQUENCE [LARGE SCALE GENOMIC DNA]</scope>
    <source>
        <strain evidence="2 3">CBS 464.89</strain>
    </source>
</reference>
<evidence type="ECO:0000256" key="1">
    <source>
        <dbReference type="SAM" id="MobiDB-lite"/>
    </source>
</evidence>
<dbReference type="EMBL" id="ML145085">
    <property type="protein sequence ID" value="TBU64832.1"/>
    <property type="molecule type" value="Genomic_DNA"/>
</dbReference>
<feature type="compositionally biased region" description="Low complexity" evidence="1">
    <location>
        <begin position="188"/>
        <end position="198"/>
    </location>
</feature>
<evidence type="ECO:0000313" key="3">
    <source>
        <dbReference type="Proteomes" id="UP000292082"/>
    </source>
</evidence>
<dbReference type="Proteomes" id="UP000292082">
    <property type="component" value="Unassembled WGS sequence"/>
</dbReference>
<feature type="region of interest" description="Disordered" evidence="1">
    <location>
        <begin position="188"/>
        <end position="211"/>
    </location>
</feature>
<organism evidence="2 3">
    <name type="scientific">Dichomitus squalens</name>
    <dbReference type="NCBI Taxonomy" id="114155"/>
    <lineage>
        <taxon>Eukaryota</taxon>
        <taxon>Fungi</taxon>
        <taxon>Dikarya</taxon>
        <taxon>Basidiomycota</taxon>
        <taxon>Agaricomycotina</taxon>
        <taxon>Agaricomycetes</taxon>
        <taxon>Polyporales</taxon>
        <taxon>Polyporaceae</taxon>
        <taxon>Dichomitus</taxon>
    </lineage>
</organism>
<feature type="non-terminal residue" evidence="2">
    <location>
        <position position="564"/>
    </location>
</feature>
<feature type="compositionally biased region" description="Polar residues" evidence="1">
    <location>
        <begin position="199"/>
        <end position="211"/>
    </location>
</feature>